<reference evidence="3 4" key="1">
    <citation type="journal article" date="2019" name="Nat. Med.">
        <title>A library of human gut bacterial isolates paired with longitudinal multiomics data enables mechanistic microbiome research.</title>
        <authorList>
            <person name="Poyet M."/>
            <person name="Groussin M."/>
            <person name="Gibbons S.M."/>
            <person name="Avila-Pacheco J."/>
            <person name="Jiang X."/>
            <person name="Kearney S.M."/>
            <person name="Perrotta A.R."/>
            <person name="Berdy B."/>
            <person name="Zhao S."/>
            <person name="Lieberman T.D."/>
            <person name="Swanson P.K."/>
            <person name="Smith M."/>
            <person name="Roesemann S."/>
            <person name="Alexander J.E."/>
            <person name="Rich S.A."/>
            <person name="Livny J."/>
            <person name="Vlamakis H."/>
            <person name="Clish C."/>
            <person name="Bullock K."/>
            <person name="Deik A."/>
            <person name="Scott J."/>
            <person name="Pierce K.A."/>
            <person name="Xavier R.J."/>
            <person name="Alm E.J."/>
        </authorList>
    </citation>
    <scope>NUCLEOTIDE SEQUENCE [LARGE SCALE GENOMIC DNA]</scope>
    <source>
        <strain evidence="2 4">BIOML-A10</strain>
        <strain evidence="1 3">BIOML-A11</strain>
    </source>
</reference>
<evidence type="ECO:0000313" key="1">
    <source>
        <dbReference type="EMBL" id="MRY85027.1"/>
    </source>
</evidence>
<sequence>MSSLTSCSGLRCPFRRGNANNGANAGLAYLNGNNAVSNANANWSSPLRYAADLFSKKWKRDPVT</sequence>
<dbReference type="Proteomes" id="UP000450599">
    <property type="component" value="Unassembled WGS sequence"/>
</dbReference>
<dbReference type="AlphaFoldDB" id="A0A6I2P0D3"/>
<protein>
    <submittedName>
        <fullName evidence="2">Uncharacterized protein</fullName>
    </submittedName>
</protein>
<dbReference type="EMBL" id="WKMX01000010">
    <property type="protein sequence ID" value="MRZ06805.1"/>
    <property type="molecule type" value="Genomic_DNA"/>
</dbReference>
<proteinExistence type="predicted"/>
<accession>A0A6I2P0D3</accession>
<dbReference type="EMBL" id="WKMW01000011">
    <property type="protein sequence ID" value="MRY85027.1"/>
    <property type="molecule type" value="Genomic_DNA"/>
</dbReference>
<evidence type="ECO:0000313" key="3">
    <source>
        <dbReference type="Proteomes" id="UP000450599"/>
    </source>
</evidence>
<gene>
    <name evidence="2" type="ORF">GKD54_11330</name>
    <name evidence="1" type="ORF">GKD58_12305</name>
</gene>
<evidence type="ECO:0000313" key="4">
    <source>
        <dbReference type="Proteomes" id="UP000471216"/>
    </source>
</evidence>
<dbReference type="RefSeq" id="WP_154398139.1">
    <property type="nucleotide sequence ID" value="NZ_CZBM01000010.1"/>
</dbReference>
<comment type="caution">
    <text evidence="2">The sequence shown here is derived from an EMBL/GenBank/DDBJ whole genome shotgun (WGS) entry which is preliminary data.</text>
</comment>
<organism evidence="2 4">
    <name type="scientific">Parabacteroides distasonis</name>
    <dbReference type="NCBI Taxonomy" id="823"/>
    <lineage>
        <taxon>Bacteria</taxon>
        <taxon>Pseudomonadati</taxon>
        <taxon>Bacteroidota</taxon>
        <taxon>Bacteroidia</taxon>
        <taxon>Bacteroidales</taxon>
        <taxon>Tannerellaceae</taxon>
        <taxon>Parabacteroides</taxon>
    </lineage>
</organism>
<evidence type="ECO:0000313" key="2">
    <source>
        <dbReference type="EMBL" id="MRZ06805.1"/>
    </source>
</evidence>
<name>A0A6I2P0D3_PARDI</name>
<dbReference type="Proteomes" id="UP000471216">
    <property type="component" value="Unassembled WGS sequence"/>
</dbReference>